<dbReference type="Proteomes" id="UP001470230">
    <property type="component" value="Unassembled WGS sequence"/>
</dbReference>
<gene>
    <name evidence="1" type="ORF">M9Y10_006262</name>
</gene>
<proteinExistence type="predicted"/>
<dbReference type="EMBL" id="JAPFFF010000012">
    <property type="protein sequence ID" value="KAK8876076.1"/>
    <property type="molecule type" value="Genomic_DNA"/>
</dbReference>
<reference evidence="1 2" key="1">
    <citation type="submission" date="2024-04" db="EMBL/GenBank/DDBJ databases">
        <title>Tritrichomonas musculus Genome.</title>
        <authorList>
            <person name="Alves-Ferreira E."/>
            <person name="Grigg M."/>
            <person name="Lorenzi H."/>
            <person name="Galac M."/>
        </authorList>
    </citation>
    <scope>NUCLEOTIDE SEQUENCE [LARGE SCALE GENOMIC DNA]</scope>
    <source>
        <strain evidence="1 2">EAF2021</strain>
    </source>
</reference>
<name>A0ABR2JDP7_9EUKA</name>
<organism evidence="1 2">
    <name type="scientific">Tritrichomonas musculus</name>
    <dbReference type="NCBI Taxonomy" id="1915356"/>
    <lineage>
        <taxon>Eukaryota</taxon>
        <taxon>Metamonada</taxon>
        <taxon>Parabasalia</taxon>
        <taxon>Tritrichomonadida</taxon>
        <taxon>Tritrichomonadidae</taxon>
        <taxon>Tritrichomonas</taxon>
    </lineage>
</organism>
<dbReference type="Gene3D" id="2.60.120.260">
    <property type="entry name" value="Galactose-binding domain-like"/>
    <property type="match status" value="1"/>
</dbReference>
<dbReference type="SUPFAM" id="SSF49785">
    <property type="entry name" value="Galactose-binding domain-like"/>
    <property type="match status" value="1"/>
</dbReference>
<dbReference type="InterPro" id="IPR008979">
    <property type="entry name" value="Galactose-bd-like_sf"/>
</dbReference>
<accession>A0ABR2JDP7</accession>
<sequence length="147" mass="16977">MDQNNKYMVESSSFLNPGCLVKHLFNGKKESEGGLRWISKTSKEASIQVTFPHPLRVNLISMTSRNEYWTEGPSDFGILGLNESGNLTKLRSFHNIYWTQNENQLFAFDNTKKFSSYKLIFTRSCYGESEYLYGMSELNLGEFNLDK</sequence>
<protein>
    <submittedName>
        <fullName evidence="1">Uncharacterized protein</fullName>
    </submittedName>
</protein>
<evidence type="ECO:0000313" key="2">
    <source>
        <dbReference type="Proteomes" id="UP001470230"/>
    </source>
</evidence>
<comment type="caution">
    <text evidence="1">The sequence shown here is derived from an EMBL/GenBank/DDBJ whole genome shotgun (WGS) entry which is preliminary data.</text>
</comment>
<keyword evidence="2" id="KW-1185">Reference proteome</keyword>
<evidence type="ECO:0000313" key="1">
    <source>
        <dbReference type="EMBL" id="KAK8876076.1"/>
    </source>
</evidence>